<reference evidence="1" key="1">
    <citation type="submission" date="2019-05" db="EMBL/GenBank/DDBJ databases">
        <authorList>
            <person name="Piombo E."/>
        </authorList>
    </citation>
    <scope>NUCLEOTIDE SEQUENCE</scope>
    <source>
        <strain evidence="1">C2S</strain>
    </source>
</reference>
<gene>
    <name evidence="1" type="ORF">C2S_14504</name>
</gene>
<evidence type="ECO:0000313" key="2">
    <source>
        <dbReference type="Proteomes" id="UP000760494"/>
    </source>
</evidence>
<sequence length="46" mass="5101">SQASADSIARENPPMFSVFVNMVFHGVRYLIRSTLLPDHAVTPKEA</sequence>
<name>A0A9Q9RDM7_FUSFU</name>
<feature type="non-terminal residue" evidence="1">
    <location>
        <position position="46"/>
    </location>
</feature>
<dbReference type="EMBL" id="CABFJX010000051">
    <property type="protein sequence ID" value="VTT60885.1"/>
    <property type="molecule type" value="Genomic_DNA"/>
</dbReference>
<evidence type="ECO:0000313" key="1">
    <source>
        <dbReference type="EMBL" id="VTT60885.1"/>
    </source>
</evidence>
<proteinExistence type="predicted"/>
<protein>
    <submittedName>
        <fullName evidence="1">Uncharacterized protein</fullName>
    </submittedName>
</protein>
<accession>A0A9Q9RDM7</accession>
<dbReference type="AlphaFoldDB" id="A0A9Q9RDM7"/>
<organism evidence="1 2">
    <name type="scientific">Fusarium fujikuroi</name>
    <name type="common">Bakanae and foot rot disease fungus</name>
    <name type="synonym">Gibberella fujikuroi</name>
    <dbReference type="NCBI Taxonomy" id="5127"/>
    <lineage>
        <taxon>Eukaryota</taxon>
        <taxon>Fungi</taxon>
        <taxon>Dikarya</taxon>
        <taxon>Ascomycota</taxon>
        <taxon>Pezizomycotina</taxon>
        <taxon>Sordariomycetes</taxon>
        <taxon>Hypocreomycetidae</taxon>
        <taxon>Hypocreales</taxon>
        <taxon>Nectriaceae</taxon>
        <taxon>Fusarium</taxon>
        <taxon>Fusarium fujikuroi species complex</taxon>
    </lineage>
</organism>
<dbReference type="Proteomes" id="UP000760494">
    <property type="component" value="Unassembled WGS sequence"/>
</dbReference>
<comment type="caution">
    <text evidence="1">The sequence shown here is derived from an EMBL/GenBank/DDBJ whole genome shotgun (WGS) entry which is preliminary data.</text>
</comment>